<comment type="caution">
    <text evidence="1">The sequence shown here is derived from an EMBL/GenBank/DDBJ whole genome shotgun (WGS) entry which is preliminary data.</text>
</comment>
<evidence type="ECO:0000313" key="2">
    <source>
        <dbReference type="Proteomes" id="UP000076858"/>
    </source>
</evidence>
<reference evidence="1 2" key="1">
    <citation type="submission" date="2016-03" db="EMBL/GenBank/DDBJ databases">
        <title>EvidentialGene: Evidence-directed Construction of Genes on Genomes.</title>
        <authorList>
            <person name="Gilbert D.G."/>
            <person name="Choi J.-H."/>
            <person name="Mockaitis K."/>
            <person name="Colbourne J."/>
            <person name="Pfrender M."/>
        </authorList>
    </citation>
    <scope>NUCLEOTIDE SEQUENCE [LARGE SCALE GENOMIC DNA]</scope>
    <source>
        <strain evidence="1 2">Xinb3</strain>
        <tissue evidence="1">Complete organism</tissue>
    </source>
</reference>
<dbReference type="PANTHER" id="PTHR47501:SF8">
    <property type="match status" value="1"/>
</dbReference>
<dbReference type="AlphaFoldDB" id="A0A164Q1F9"/>
<sequence>MKGYGMHHPFHQKEIKGYRGICMLKKLSRMTVYLAASLQFTFRMAGTIGSQVWLPADSVAMDSENFADVGCLLTHPLRYHIFLFWFGLFFTSTSDKKLELPPEFFEFLGDAEGKNASFYRCLLEGCKMKVKKDGTHKPLVVYYNTRCNSIRHYLSHDPKNSLGYKEKWQAAVEKLKEGSDTTSIICSPSAKRIATQADLDDWVMNFLIEDILPMQVVEKVGFKTLVSSLAPHLKLRGRTIFTTTTVDAWTCRRRSYLGETIHWYSTDSLERKSACLATRRIVGRHTFDILSKLIETIHNEYQVKDKLRGSTTDNGSNFIKCFREKGATYTLPDYDSFIQEEENEYLGIESAIEEMVYLEIGEILDDPMLDTAVPFSKNVTLPVHRRCACHLLSLVSKVDVQKTQEYMFQQLRTSALEKLQKLWNKQNSSCLNSETIFYHLGRQLILKNDTRWNSEYSAICCFVRLIRKKARGMKKLFEDFGITPITPNEKQFLKEYVSVMKDDVSIIHCQPLLTSLLDAFHLRFDKMFSDNELRLATISNQMLKLSWLESEDDIRRAKSFLKCEYQRLQGATEMSDS</sequence>
<dbReference type="PANTHER" id="PTHR47501">
    <property type="entry name" value="TRANSPOSASE-RELATED"/>
    <property type="match status" value="1"/>
</dbReference>
<protein>
    <submittedName>
        <fullName evidence="1">Uncharacterized protein</fullName>
    </submittedName>
</protein>
<dbReference type="SUPFAM" id="SSF53098">
    <property type="entry name" value="Ribonuclease H-like"/>
    <property type="match status" value="1"/>
</dbReference>
<organism evidence="1 2">
    <name type="scientific">Daphnia magna</name>
    <dbReference type="NCBI Taxonomy" id="35525"/>
    <lineage>
        <taxon>Eukaryota</taxon>
        <taxon>Metazoa</taxon>
        <taxon>Ecdysozoa</taxon>
        <taxon>Arthropoda</taxon>
        <taxon>Crustacea</taxon>
        <taxon>Branchiopoda</taxon>
        <taxon>Diplostraca</taxon>
        <taxon>Cladocera</taxon>
        <taxon>Anomopoda</taxon>
        <taxon>Daphniidae</taxon>
        <taxon>Daphnia</taxon>
    </lineage>
</organism>
<gene>
    <name evidence="1" type="ORF">APZ42_028888</name>
</gene>
<name>A0A164Q1F9_9CRUS</name>
<dbReference type="InterPro" id="IPR012337">
    <property type="entry name" value="RNaseH-like_sf"/>
</dbReference>
<dbReference type="OrthoDB" id="6382074at2759"/>
<accession>A0A164Q1F9</accession>
<evidence type="ECO:0000313" key="1">
    <source>
        <dbReference type="EMBL" id="KZS07343.1"/>
    </source>
</evidence>
<dbReference type="STRING" id="35525.A0A164Q1F9"/>
<keyword evidence="2" id="KW-1185">Reference proteome</keyword>
<dbReference type="Proteomes" id="UP000076858">
    <property type="component" value="Unassembled WGS sequence"/>
</dbReference>
<dbReference type="EMBL" id="LRGB01002485">
    <property type="protein sequence ID" value="KZS07343.1"/>
    <property type="molecule type" value="Genomic_DNA"/>
</dbReference>
<proteinExistence type="predicted"/>